<evidence type="ECO:0000256" key="7">
    <source>
        <dbReference type="ARBA" id="ARBA00023242"/>
    </source>
</evidence>
<keyword evidence="5" id="KW-0786">Thiamine pyrophosphate</keyword>
<feature type="domain" description="BAH" evidence="10">
    <location>
        <begin position="1180"/>
        <end position="1296"/>
    </location>
</feature>
<dbReference type="InterPro" id="IPR001025">
    <property type="entry name" value="BAH_dom"/>
</dbReference>
<dbReference type="EMBL" id="RYZI01000496">
    <property type="protein sequence ID" value="RWA04955.1"/>
    <property type="molecule type" value="Genomic_DNA"/>
</dbReference>
<sequence length="1804" mass="200840">MAVRGPVLLRRTVPTVCVFRSVNYSNHARNFTTYTTAFALFEGLWEAGATACFVNVGSDHPSIIEAIVKGKRERPGNWPRIITCPSEVIAISMADGYARVTGRPQAVLVHVDVGTQALGQGIHNASIGRVTVFIFAGLCPYTESGELIGSRTEYMHWLQDAPDQKAVVRQYCRYTGEVRTGLNIKQTIGRALQFANSAPKGPVYIAGAREVLAQKIQPYSLQQDQWRPIGPSALPADAVRDVSTALVQAERPLIITGYSGRDRRTPELLVALADLVPGIRVHDTGGSDVCFPFSHIASEGSRFSTHECTKDADMILLLDCDVPWIPSRNAPPKDAKIYHIDVDPLNQQIPVSFFPAHGRWKADSYTALTQLVDYMRSDTTIIHMLRDPKYAAGAAVRAAAHQSRLAGIASRVHLGDEDLLDTHNIGSVLKTSLPDSTTFVVEAVTSAQTLSDQLQPDRPGSWINCGGTGIGWSNGAALGVKMALTDMEEGQACEGPSLVCQIVGDGSFMCAAPSSALWVASKYEIPVLTVVLNNGGWKAPRNSTQIVYPQGLNTSASDDEINVSFRPTPNYAALAEAAAGSEVGWENVANRPEMWMQGVRVKTVKDFKEALRIANARVVKGGKVGLCLEFSLLLDMEIPDEMLSAQDQEAQVLMTTAAGQGDPKVQHVPEPERNSWSKLENVVVSLPFSTLTQPASHFEGFVLPAPEKSERHAVTALLQSIESQDRTGGYIEFELDNFSVYADNSNFPNELRPLQHIASRHVQCMYFDGVLQHGNEKFYVRRVPFYKLPVGNYGESHHTVGDQMWILSKLNESLGREIYYKLGLPAPEYQRYHAPFLWIADFAKHVIDYCEHRLDQGRRVVLHDFKSRFSLWVMCQHGSSMVFRKWHTAHGNTDFRAALIANIDYIFGEVHGLDSKIASWHHVWKEVKTLDYHQNWLRSCTSSSENRIQRPLGKASKDSAMSRTVVTPYVHNLFSHMVFGELLKSRRASASVERRKVEFIGQSQSILTQSSNFRSTVRESGDPTAFIASIEPGDVISTLPDDSTTTNTGWKRESSIHYDGDYRWFGLVQKVHIRPYGKRSFDVLWLYQPIDTPCSVMKYPWANELFLSDNCTCHHATEKVQGHDVVSTHEVEWFGGPSTSAEFFVRQTYVASDCRWASLRKEHLVCGDETVFSQEPNLSNRYRVGDTVLVETREMHLEIFVIESLLGEEKSQYARMRSLPRRKDVDVAAVLAPPNELVYSRQLVDIARAKIDRRCIVRHFRVNEEIPPPYNRNGTGDAFFITHQEIEVEGVVKYCALENIHQESFRQGFNPFYDKTQKLQGLDLFCGGGNFGRGIEEGGAVEMRWANDIWEGAIHSYMANADPGRCTPFLSSIDDLLSHALEGDRGVPAPGDVHFISAGSPCPGFSALTVDKTTKPQQKNQSLVASFASFVELYRPLYGVLENVPMMVNSEKFRDSCVFSQLVCALVGLGYQIQILFLDAWSFGSAQKRSRVFLVFTAPGLRTPKPPTASHSHPPNTHLHRIGVMSCGRPFDSRKVVPTPFKFVSMREAVGDLPDIQDGRADYCVGYPDHRLAIGYTCTMRKQLQCIPTHPYGMSFSRARQSGVLTETERLLFPVDGKERARPDAKGWGRIDPNGLVSTIPTKCLPTDARVGTVNHWEQSRPMTILEARRAQGFPDHEVIVGTRADQYKVIGNSVSRHVALVLGLVVREAWSGTLLDRDEGAAAGVQCQTHIIPDIASTYSSEESPTTSMPSSMGAFTPATSESAEPFDGEVHRKRPRPIYIEIVDKRRRREFEADLAERFLEP</sequence>
<keyword evidence="6" id="KW-0238">DNA-binding</keyword>
<dbReference type="InterPro" id="IPR029061">
    <property type="entry name" value="THDP-binding"/>
</dbReference>
<evidence type="ECO:0000256" key="9">
    <source>
        <dbReference type="SAM" id="MobiDB-lite"/>
    </source>
</evidence>
<dbReference type="NCBIfam" id="NF006203">
    <property type="entry name" value="PRK08327.1"/>
    <property type="match status" value="1"/>
</dbReference>
<evidence type="ECO:0000256" key="5">
    <source>
        <dbReference type="ARBA" id="ARBA00023052"/>
    </source>
</evidence>
<dbReference type="SUPFAM" id="SSF52467">
    <property type="entry name" value="DHS-like NAD/FAD-binding domain"/>
    <property type="match status" value="1"/>
</dbReference>
<feature type="domain" description="BAH" evidence="10">
    <location>
        <begin position="1028"/>
        <end position="1160"/>
    </location>
</feature>
<dbReference type="PANTHER" id="PTHR18968:SF164">
    <property type="entry name" value="PYRUVATE DECARBOXYLASE"/>
    <property type="match status" value="1"/>
</dbReference>
<dbReference type="GO" id="GO:0030976">
    <property type="term" value="F:thiamine pyrophosphate binding"/>
    <property type="evidence" value="ECO:0007669"/>
    <property type="project" value="InterPro"/>
</dbReference>
<comment type="caution">
    <text evidence="11">The sequence shown here is derived from an EMBL/GenBank/DDBJ whole genome shotgun (WGS) entry which is preliminary data.</text>
</comment>
<evidence type="ECO:0000256" key="3">
    <source>
        <dbReference type="ARBA" id="ARBA00022603"/>
    </source>
</evidence>
<evidence type="ECO:0000256" key="6">
    <source>
        <dbReference type="ARBA" id="ARBA00023125"/>
    </source>
</evidence>
<evidence type="ECO:0000259" key="10">
    <source>
        <dbReference type="PROSITE" id="PS51038"/>
    </source>
</evidence>
<dbReference type="PROSITE" id="PS51038">
    <property type="entry name" value="BAH"/>
    <property type="match status" value="2"/>
</dbReference>
<keyword evidence="12" id="KW-1185">Reference proteome</keyword>
<dbReference type="InterPro" id="IPR057215">
    <property type="entry name" value="DUF7893"/>
</dbReference>
<gene>
    <name evidence="11" type="ORF">EKO27_g10154</name>
</gene>
<keyword evidence="8" id="KW-0949">S-adenosyl-L-methionine</keyword>
<dbReference type="STRING" id="363999.A0A439CS04"/>
<dbReference type="GO" id="GO:0050660">
    <property type="term" value="F:flavin adenine dinucleotide binding"/>
    <property type="evidence" value="ECO:0007669"/>
    <property type="project" value="TreeGrafter"/>
</dbReference>
<comment type="subcellular location">
    <subcellularLocation>
        <location evidence="1">Nucleus</location>
    </subcellularLocation>
</comment>
<dbReference type="CDD" id="cd07035">
    <property type="entry name" value="TPP_PYR_POX_like"/>
    <property type="match status" value="1"/>
</dbReference>
<feature type="region of interest" description="Disordered" evidence="9">
    <location>
        <begin position="1740"/>
        <end position="1772"/>
    </location>
</feature>
<dbReference type="InterPro" id="IPR011766">
    <property type="entry name" value="TPP_enzyme_TPP-bd"/>
</dbReference>
<dbReference type="Gene3D" id="3.40.50.150">
    <property type="entry name" value="Vaccinia Virus protein VP39"/>
    <property type="match status" value="1"/>
</dbReference>
<dbReference type="GO" id="GO:0005948">
    <property type="term" value="C:acetolactate synthase complex"/>
    <property type="evidence" value="ECO:0007669"/>
    <property type="project" value="TreeGrafter"/>
</dbReference>
<dbReference type="Gene3D" id="3.40.50.970">
    <property type="match status" value="2"/>
</dbReference>
<dbReference type="InterPro" id="IPR029063">
    <property type="entry name" value="SAM-dependent_MTases_sf"/>
</dbReference>
<dbReference type="GO" id="GO:0003682">
    <property type="term" value="F:chromatin binding"/>
    <property type="evidence" value="ECO:0007669"/>
    <property type="project" value="InterPro"/>
</dbReference>
<evidence type="ECO:0000256" key="8">
    <source>
        <dbReference type="PROSITE-ProRule" id="PRU01016"/>
    </source>
</evidence>
<dbReference type="InterPro" id="IPR043151">
    <property type="entry name" value="BAH_sf"/>
</dbReference>
<dbReference type="Gene3D" id="3.40.50.1220">
    <property type="entry name" value="TPP-binding domain"/>
    <property type="match status" value="1"/>
</dbReference>
<dbReference type="Pfam" id="PF25423">
    <property type="entry name" value="DUF7893"/>
    <property type="match status" value="1"/>
</dbReference>
<comment type="similarity">
    <text evidence="2">Belongs to the TPP enzyme family.</text>
</comment>
<dbReference type="InterPro" id="IPR001525">
    <property type="entry name" value="C5_MeTfrase"/>
</dbReference>
<dbReference type="GO" id="GO:0008168">
    <property type="term" value="F:methyltransferase activity"/>
    <property type="evidence" value="ECO:0007669"/>
    <property type="project" value="UniProtKB-KW"/>
</dbReference>
<comment type="similarity">
    <text evidence="8">Belongs to the class I-like SAM-binding methyltransferase superfamily. C5-methyltransferase family.</text>
</comment>
<dbReference type="PROSITE" id="PS51679">
    <property type="entry name" value="SAM_MT_C5"/>
    <property type="match status" value="1"/>
</dbReference>
<dbReference type="GO" id="GO:0003984">
    <property type="term" value="F:acetolactate synthase activity"/>
    <property type="evidence" value="ECO:0007669"/>
    <property type="project" value="TreeGrafter"/>
</dbReference>
<dbReference type="GO" id="GO:0003677">
    <property type="term" value="F:DNA binding"/>
    <property type="evidence" value="ECO:0007669"/>
    <property type="project" value="UniProtKB-KW"/>
</dbReference>
<feature type="active site" evidence="8">
    <location>
        <position position="1402"/>
    </location>
</feature>
<dbReference type="GO" id="GO:0032259">
    <property type="term" value="P:methylation"/>
    <property type="evidence" value="ECO:0007669"/>
    <property type="project" value="UniProtKB-KW"/>
</dbReference>
<dbReference type="GO" id="GO:0005634">
    <property type="term" value="C:nucleus"/>
    <property type="evidence" value="ECO:0007669"/>
    <property type="project" value="UniProtKB-SubCell"/>
</dbReference>
<dbReference type="InterPro" id="IPR029035">
    <property type="entry name" value="DHS-like_NAD/FAD-binding_dom"/>
</dbReference>
<dbReference type="SUPFAM" id="SSF53335">
    <property type="entry name" value="S-adenosyl-L-methionine-dependent methyltransferases"/>
    <property type="match status" value="1"/>
</dbReference>
<dbReference type="SUPFAM" id="SSF52518">
    <property type="entry name" value="Thiamin diphosphate-binding fold (THDP-binding)"/>
    <property type="match status" value="2"/>
</dbReference>
<keyword evidence="7" id="KW-0539">Nucleus</keyword>
<evidence type="ECO:0000313" key="11">
    <source>
        <dbReference type="EMBL" id="RWA04955.1"/>
    </source>
</evidence>
<accession>A0A439CS04</accession>
<dbReference type="Pfam" id="PF02776">
    <property type="entry name" value="TPP_enzyme_N"/>
    <property type="match status" value="1"/>
</dbReference>
<organism evidence="11 12">
    <name type="scientific">Xylaria grammica</name>
    <dbReference type="NCBI Taxonomy" id="363999"/>
    <lineage>
        <taxon>Eukaryota</taxon>
        <taxon>Fungi</taxon>
        <taxon>Dikarya</taxon>
        <taxon>Ascomycota</taxon>
        <taxon>Pezizomycotina</taxon>
        <taxon>Sordariomycetes</taxon>
        <taxon>Xylariomycetidae</taxon>
        <taxon>Xylariales</taxon>
        <taxon>Xylariaceae</taxon>
        <taxon>Xylaria</taxon>
    </lineage>
</organism>
<dbReference type="Pfam" id="PF02775">
    <property type="entry name" value="TPP_enzyme_C"/>
    <property type="match status" value="1"/>
</dbReference>
<dbReference type="CDD" id="cd02002">
    <property type="entry name" value="TPP_BFDC"/>
    <property type="match status" value="1"/>
</dbReference>
<keyword evidence="3 8" id="KW-0489">Methyltransferase</keyword>
<dbReference type="GO" id="GO:0009099">
    <property type="term" value="P:L-valine biosynthetic process"/>
    <property type="evidence" value="ECO:0007669"/>
    <property type="project" value="TreeGrafter"/>
</dbReference>
<dbReference type="Gene3D" id="3.90.120.10">
    <property type="entry name" value="DNA Methylase, subunit A, domain 2"/>
    <property type="match status" value="1"/>
</dbReference>
<evidence type="ECO:0000313" key="12">
    <source>
        <dbReference type="Proteomes" id="UP000286045"/>
    </source>
</evidence>
<dbReference type="Proteomes" id="UP000286045">
    <property type="component" value="Unassembled WGS sequence"/>
</dbReference>
<evidence type="ECO:0000256" key="1">
    <source>
        <dbReference type="ARBA" id="ARBA00004123"/>
    </source>
</evidence>
<dbReference type="GO" id="GO:0005739">
    <property type="term" value="C:mitochondrion"/>
    <property type="evidence" value="ECO:0007669"/>
    <property type="project" value="TreeGrafter"/>
</dbReference>
<reference evidence="11 12" key="1">
    <citation type="submission" date="2018-12" db="EMBL/GenBank/DDBJ databases">
        <title>Draft genome sequence of Xylaria grammica IHI A82.</title>
        <authorList>
            <person name="Buettner E."/>
            <person name="Kellner H."/>
        </authorList>
    </citation>
    <scope>NUCLEOTIDE SEQUENCE [LARGE SCALE GENOMIC DNA]</scope>
    <source>
        <strain evidence="11 12">IHI A82</strain>
    </source>
</reference>
<evidence type="ECO:0000256" key="4">
    <source>
        <dbReference type="ARBA" id="ARBA00022679"/>
    </source>
</evidence>
<dbReference type="InterPro" id="IPR045229">
    <property type="entry name" value="TPP_enz"/>
</dbReference>
<dbReference type="PRINTS" id="PR00105">
    <property type="entry name" value="C5METTRFRASE"/>
</dbReference>
<proteinExistence type="inferred from homology"/>
<keyword evidence="4 8" id="KW-0808">Transferase</keyword>
<dbReference type="Gene3D" id="2.30.30.490">
    <property type="match status" value="2"/>
</dbReference>
<evidence type="ECO:0000256" key="2">
    <source>
        <dbReference type="ARBA" id="ARBA00007812"/>
    </source>
</evidence>
<dbReference type="PANTHER" id="PTHR18968">
    <property type="entry name" value="THIAMINE PYROPHOSPHATE ENZYMES"/>
    <property type="match status" value="1"/>
</dbReference>
<feature type="compositionally biased region" description="Low complexity" evidence="9">
    <location>
        <begin position="1741"/>
        <end position="1754"/>
    </location>
</feature>
<protein>
    <recommendedName>
        <fullName evidence="10">BAH domain-containing protein</fullName>
    </recommendedName>
</protein>
<dbReference type="GO" id="GO:0009097">
    <property type="term" value="P:isoleucine biosynthetic process"/>
    <property type="evidence" value="ECO:0007669"/>
    <property type="project" value="TreeGrafter"/>
</dbReference>
<dbReference type="InterPro" id="IPR012001">
    <property type="entry name" value="Thiamin_PyroP_enz_TPP-bd_dom"/>
</dbReference>
<name>A0A439CS04_9PEZI</name>
<dbReference type="Pfam" id="PF00145">
    <property type="entry name" value="DNA_methylase"/>
    <property type="match status" value="1"/>
</dbReference>